<keyword evidence="2" id="KW-1185">Reference proteome</keyword>
<gene>
    <name evidence="1" type="ORF">BpHYR1_036138</name>
</gene>
<evidence type="ECO:0000313" key="1">
    <source>
        <dbReference type="EMBL" id="RNA31026.1"/>
    </source>
</evidence>
<name>A0A3M7S5D6_BRAPC</name>
<dbReference type="EMBL" id="REGN01002004">
    <property type="protein sequence ID" value="RNA31026.1"/>
    <property type="molecule type" value="Genomic_DNA"/>
</dbReference>
<proteinExistence type="predicted"/>
<protein>
    <submittedName>
        <fullName evidence="1">Uncharacterized protein</fullName>
    </submittedName>
</protein>
<reference evidence="1 2" key="1">
    <citation type="journal article" date="2018" name="Sci. Rep.">
        <title>Genomic signatures of local adaptation to the degree of environmental predictability in rotifers.</title>
        <authorList>
            <person name="Franch-Gras L."/>
            <person name="Hahn C."/>
            <person name="Garcia-Roger E.M."/>
            <person name="Carmona M.J."/>
            <person name="Serra M."/>
            <person name="Gomez A."/>
        </authorList>
    </citation>
    <scope>NUCLEOTIDE SEQUENCE [LARGE SCALE GENOMIC DNA]</scope>
    <source>
        <strain evidence="1">HYR1</strain>
    </source>
</reference>
<accession>A0A3M7S5D6</accession>
<evidence type="ECO:0000313" key="2">
    <source>
        <dbReference type="Proteomes" id="UP000276133"/>
    </source>
</evidence>
<organism evidence="1 2">
    <name type="scientific">Brachionus plicatilis</name>
    <name type="common">Marine rotifer</name>
    <name type="synonym">Brachionus muelleri</name>
    <dbReference type="NCBI Taxonomy" id="10195"/>
    <lineage>
        <taxon>Eukaryota</taxon>
        <taxon>Metazoa</taxon>
        <taxon>Spiralia</taxon>
        <taxon>Gnathifera</taxon>
        <taxon>Rotifera</taxon>
        <taxon>Eurotatoria</taxon>
        <taxon>Monogononta</taxon>
        <taxon>Pseudotrocha</taxon>
        <taxon>Ploima</taxon>
        <taxon>Brachionidae</taxon>
        <taxon>Brachionus</taxon>
    </lineage>
</organism>
<sequence>MEINQYFSELLFLINNVDKLKVQAYGNQMVEKKLFVVNMLDLNTSINIRKKIELFQIKILQQLSFQNPVYTRTDKFILNLSNFCFKKNINCAVLSIDLSFVQLKILMPYTSMPFRSFVQNKFLITERFVPNSNGLLTSIVTELY</sequence>
<comment type="caution">
    <text evidence="1">The sequence shown here is derived from an EMBL/GenBank/DDBJ whole genome shotgun (WGS) entry which is preliminary data.</text>
</comment>
<dbReference type="Proteomes" id="UP000276133">
    <property type="component" value="Unassembled WGS sequence"/>
</dbReference>
<dbReference type="AlphaFoldDB" id="A0A3M7S5D6"/>